<sequence>MGGKFKGVLAMWMGKGSIVFSKRSVGDILKTLCRRDLKNPIKVSKLLICRLN</sequence>
<evidence type="ECO:0000313" key="1">
    <source>
        <dbReference type="EnsemblPlants" id="MELO3C025803.2.1"/>
    </source>
</evidence>
<protein>
    <submittedName>
        <fullName evidence="1">Uncharacterized protein</fullName>
    </submittedName>
</protein>
<accession>A0A9I9DYB0</accession>
<dbReference type="AlphaFoldDB" id="A0A9I9DYB0"/>
<organism evidence="1">
    <name type="scientific">Cucumis melo</name>
    <name type="common">Muskmelon</name>
    <dbReference type="NCBI Taxonomy" id="3656"/>
    <lineage>
        <taxon>Eukaryota</taxon>
        <taxon>Viridiplantae</taxon>
        <taxon>Streptophyta</taxon>
        <taxon>Embryophyta</taxon>
        <taxon>Tracheophyta</taxon>
        <taxon>Spermatophyta</taxon>
        <taxon>Magnoliopsida</taxon>
        <taxon>eudicotyledons</taxon>
        <taxon>Gunneridae</taxon>
        <taxon>Pentapetalae</taxon>
        <taxon>rosids</taxon>
        <taxon>fabids</taxon>
        <taxon>Cucurbitales</taxon>
        <taxon>Cucurbitaceae</taxon>
        <taxon>Benincaseae</taxon>
        <taxon>Cucumis</taxon>
    </lineage>
</organism>
<reference evidence="1" key="1">
    <citation type="submission" date="2023-03" db="UniProtKB">
        <authorList>
            <consortium name="EnsemblPlants"/>
        </authorList>
    </citation>
    <scope>IDENTIFICATION</scope>
</reference>
<dbReference type="EnsemblPlants" id="MELO3C025803.2.1">
    <property type="protein sequence ID" value="MELO3C025803.2.1"/>
    <property type="gene ID" value="MELO3C025803.2"/>
</dbReference>
<name>A0A9I9DYB0_CUCME</name>
<proteinExistence type="predicted"/>
<dbReference type="Gramene" id="MELO3C025803.2.1">
    <property type="protein sequence ID" value="MELO3C025803.2.1"/>
    <property type="gene ID" value="MELO3C025803.2"/>
</dbReference>